<organism evidence="4 5">
    <name type="scientific">Trypanosoma cruzi marinkellei</name>
    <dbReference type="NCBI Taxonomy" id="85056"/>
    <lineage>
        <taxon>Eukaryota</taxon>
        <taxon>Discoba</taxon>
        <taxon>Euglenozoa</taxon>
        <taxon>Kinetoplastea</taxon>
        <taxon>Metakinetoplastina</taxon>
        <taxon>Trypanosomatida</taxon>
        <taxon>Trypanosomatidae</taxon>
        <taxon>Trypanosoma</taxon>
        <taxon>Schizotrypanum</taxon>
    </lineage>
</organism>
<dbReference type="Pfam" id="PF00112">
    <property type="entry name" value="Peptidase_C1"/>
    <property type="match status" value="1"/>
</dbReference>
<evidence type="ECO:0000256" key="1">
    <source>
        <dbReference type="ARBA" id="ARBA00008455"/>
    </source>
</evidence>
<accession>K2LZ14</accession>
<dbReference type="EMBL" id="AHKC01017088">
    <property type="protein sequence ID" value="EKF27933.1"/>
    <property type="molecule type" value="Genomic_DNA"/>
</dbReference>
<feature type="region of interest" description="Disordered" evidence="2">
    <location>
        <begin position="1"/>
        <end position="61"/>
    </location>
</feature>
<dbReference type="PROSITE" id="PS00139">
    <property type="entry name" value="THIOL_PROTEASE_CYS"/>
    <property type="match status" value="1"/>
</dbReference>
<dbReference type="SUPFAM" id="SSF54001">
    <property type="entry name" value="Cysteine proteinases"/>
    <property type="match status" value="1"/>
</dbReference>
<sequence length="263" mass="28062">VPDCHPRPCGAEWRGNAPLPWRARTRAHAPSLHVNARTPPQSEGDAVEDTQERKHTHTSSNVWLGACAVARGRPGRHGVPRPRGDGEPACGGDAGVAICGIQAEARQGVQERRGGGVPPERVQGEPVSCEAARRGNPHATFGVTPFSDLTREEFQSRYHNGAAHFAAAQERARVPLNVEVVGAPAAVDWRARGAVTAVKDQGQCGSCWAFSAIGNVESQWFLAGHPLTNLSEQMLVSCDKTDTGCSGGLMNDAFEWIVQENNG</sequence>
<dbReference type="InterPro" id="IPR013128">
    <property type="entry name" value="Peptidase_C1A"/>
</dbReference>
<proteinExistence type="inferred from homology"/>
<feature type="non-terminal residue" evidence="4">
    <location>
        <position position="263"/>
    </location>
</feature>
<dbReference type="MEROPS" id="C01.075"/>
<evidence type="ECO:0000313" key="5">
    <source>
        <dbReference type="Proteomes" id="UP000007350"/>
    </source>
</evidence>
<dbReference type="GO" id="GO:0006508">
    <property type="term" value="P:proteolysis"/>
    <property type="evidence" value="ECO:0007669"/>
    <property type="project" value="InterPro"/>
</dbReference>
<evidence type="ECO:0000313" key="4">
    <source>
        <dbReference type="EMBL" id="EKF27933.1"/>
    </source>
</evidence>
<comment type="similarity">
    <text evidence="1">Belongs to the peptidase C1 family.</text>
</comment>
<evidence type="ECO:0000259" key="3">
    <source>
        <dbReference type="SMART" id="SM00645"/>
    </source>
</evidence>
<dbReference type="InterPro" id="IPR039417">
    <property type="entry name" value="Peptidase_C1A_papain-like"/>
</dbReference>
<dbReference type="InterPro" id="IPR000169">
    <property type="entry name" value="Pept_cys_AS"/>
</dbReference>
<dbReference type="InterPro" id="IPR038765">
    <property type="entry name" value="Papain-like_cys_pep_sf"/>
</dbReference>
<dbReference type="SMART" id="SM00645">
    <property type="entry name" value="Pept_C1"/>
    <property type="match status" value="1"/>
</dbReference>
<evidence type="ECO:0000256" key="2">
    <source>
        <dbReference type="SAM" id="MobiDB-lite"/>
    </source>
</evidence>
<dbReference type="CDD" id="cd02248">
    <property type="entry name" value="Peptidase_C1A"/>
    <property type="match status" value="1"/>
</dbReference>
<dbReference type="OrthoDB" id="10253408at2759"/>
<dbReference type="InterPro" id="IPR000668">
    <property type="entry name" value="Peptidase_C1A_C"/>
</dbReference>
<reference evidence="4 5" key="1">
    <citation type="journal article" date="2012" name="BMC Genomics">
        <title>Comparative genomic analysis of human infective Trypanosoma cruzi lineages with the bat-restricted subspecies T. cruzi marinkellei.</title>
        <authorList>
            <person name="Franzen O."/>
            <person name="Talavera-Lopez C."/>
            <person name="Ochaya S."/>
            <person name="Butler C.E."/>
            <person name="Messenger L.A."/>
            <person name="Lewis M.D."/>
            <person name="Llewellyn M.S."/>
            <person name="Marinkelle C.J."/>
            <person name="Tyler K.M."/>
            <person name="Miles M.A."/>
            <person name="Andersson B."/>
        </authorList>
    </citation>
    <scope>NUCLEOTIDE SEQUENCE [LARGE SCALE GENOMIC DNA]</scope>
    <source>
        <strain evidence="4 5">B7</strain>
    </source>
</reference>
<gene>
    <name evidence="4" type="ORF">MOQ_008333</name>
</gene>
<keyword evidence="5" id="KW-1185">Reference proteome</keyword>
<dbReference type="AlphaFoldDB" id="K2LZ14"/>
<comment type="caution">
    <text evidence="4">The sequence shown here is derived from an EMBL/GenBank/DDBJ whole genome shotgun (WGS) entry which is preliminary data.</text>
</comment>
<feature type="non-terminal residue" evidence="4">
    <location>
        <position position="1"/>
    </location>
</feature>
<feature type="domain" description="Peptidase C1A papain C-terminal" evidence="3">
    <location>
        <begin position="183"/>
        <end position="263"/>
    </location>
</feature>
<dbReference type="PANTHER" id="PTHR12411">
    <property type="entry name" value="CYSTEINE PROTEASE FAMILY C1-RELATED"/>
    <property type="match status" value="1"/>
</dbReference>
<dbReference type="Proteomes" id="UP000007350">
    <property type="component" value="Unassembled WGS sequence"/>
</dbReference>
<dbReference type="GO" id="GO:0008234">
    <property type="term" value="F:cysteine-type peptidase activity"/>
    <property type="evidence" value="ECO:0007669"/>
    <property type="project" value="InterPro"/>
</dbReference>
<dbReference type="Gene3D" id="3.90.70.10">
    <property type="entry name" value="Cysteine proteinases"/>
    <property type="match status" value="1"/>
</dbReference>
<protein>
    <submittedName>
        <fullName evidence="4">Cysteine peptidase, putative</fullName>
    </submittedName>
</protein>
<name>K2LZ14_TRYCR</name>